<name>X1G2X7_9ZZZZ</name>
<sequence>DTSLFRSLKVEEVYMFSYETYKDVIERIPYFIEEVYNKKRLHSSLGYVPPEEFESKINFTKIKKNEVRQLVLT</sequence>
<reference evidence="2" key="1">
    <citation type="journal article" date="2014" name="Front. Microbiol.">
        <title>High frequency of phylogenetically diverse reductive dehalogenase-homologous genes in deep subseafloor sedimentary metagenomes.</title>
        <authorList>
            <person name="Kawai M."/>
            <person name="Futagami T."/>
            <person name="Toyoda A."/>
            <person name="Takaki Y."/>
            <person name="Nishi S."/>
            <person name="Hori S."/>
            <person name="Arai W."/>
            <person name="Tsubouchi T."/>
            <person name="Morono Y."/>
            <person name="Uchiyama I."/>
            <person name="Ito T."/>
            <person name="Fujiyama A."/>
            <person name="Inagaki F."/>
            <person name="Takami H."/>
        </authorList>
    </citation>
    <scope>NUCLEOTIDE SEQUENCE</scope>
    <source>
        <strain evidence="2">Expedition CK06-06</strain>
    </source>
</reference>
<dbReference type="EMBL" id="BARU01013638">
    <property type="protein sequence ID" value="GAH39145.1"/>
    <property type="molecule type" value="Genomic_DNA"/>
</dbReference>
<dbReference type="PANTHER" id="PTHR46889:SF7">
    <property type="entry name" value="TRANSPOSASE FOR INSERTION SEQUENCE ELEMENT IS904"/>
    <property type="match status" value="1"/>
</dbReference>
<feature type="domain" description="Integrase catalytic" evidence="1">
    <location>
        <begin position="3"/>
        <end position="56"/>
    </location>
</feature>
<dbReference type="AlphaFoldDB" id="X1G2X7"/>
<dbReference type="PANTHER" id="PTHR46889">
    <property type="entry name" value="TRANSPOSASE INSF FOR INSERTION SEQUENCE IS3B-RELATED"/>
    <property type="match status" value="1"/>
</dbReference>
<organism evidence="2">
    <name type="scientific">marine sediment metagenome</name>
    <dbReference type="NCBI Taxonomy" id="412755"/>
    <lineage>
        <taxon>unclassified sequences</taxon>
        <taxon>metagenomes</taxon>
        <taxon>ecological metagenomes</taxon>
    </lineage>
</organism>
<dbReference type="InterPro" id="IPR050900">
    <property type="entry name" value="Transposase_IS3/IS150/IS904"/>
</dbReference>
<accession>X1G2X7</accession>
<evidence type="ECO:0000259" key="1">
    <source>
        <dbReference type="Pfam" id="PF13333"/>
    </source>
</evidence>
<proteinExistence type="predicted"/>
<dbReference type="GO" id="GO:0015074">
    <property type="term" value="P:DNA integration"/>
    <property type="evidence" value="ECO:0007669"/>
    <property type="project" value="InterPro"/>
</dbReference>
<dbReference type="InterPro" id="IPR001584">
    <property type="entry name" value="Integrase_cat-core"/>
</dbReference>
<protein>
    <recommendedName>
        <fullName evidence="1">Integrase catalytic domain-containing protein</fullName>
    </recommendedName>
</protein>
<evidence type="ECO:0000313" key="2">
    <source>
        <dbReference type="EMBL" id="GAH39145.1"/>
    </source>
</evidence>
<feature type="non-terminal residue" evidence="2">
    <location>
        <position position="1"/>
    </location>
</feature>
<dbReference type="Pfam" id="PF13333">
    <property type="entry name" value="rve_2"/>
    <property type="match status" value="1"/>
</dbReference>
<gene>
    <name evidence="2" type="ORF">S03H2_24514</name>
</gene>
<comment type="caution">
    <text evidence="2">The sequence shown here is derived from an EMBL/GenBank/DDBJ whole genome shotgun (WGS) entry which is preliminary data.</text>
</comment>